<dbReference type="GO" id="GO:0004654">
    <property type="term" value="F:polyribonucleotide nucleotidyltransferase activity"/>
    <property type="evidence" value="ECO:0007669"/>
    <property type="project" value="UniProtKB-UniRule"/>
</dbReference>
<feature type="region of interest" description="Disordered" evidence="9">
    <location>
        <begin position="695"/>
        <end position="729"/>
    </location>
</feature>
<dbReference type="NCBIfam" id="TIGR03591">
    <property type="entry name" value="polynuc_phos"/>
    <property type="match status" value="1"/>
</dbReference>
<evidence type="ECO:0000256" key="3">
    <source>
        <dbReference type="ARBA" id="ARBA00022679"/>
    </source>
</evidence>
<keyword evidence="2 8" id="KW-0963">Cytoplasm</keyword>
<feature type="compositionally biased region" description="Basic and acidic residues" evidence="9">
    <location>
        <begin position="705"/>
        <end position="729"/>
    </location>
</feature>
<dbReference type="GO" id="GO:0003723">
    <property type="term" value="F:RNA binding"/>
    <property type="evidence" value="ECO:0007669"/>
    <property type="project" value="UniProtKB-UniRule"/>
</dbReference>
<evidence type="ECO:0000256" key="6">
    <source>
        <dbReference type="ARBA" id="ARBA00022842"/>
    </source>
</evidence>
<comment type="similarity">
    <text evidence="1 8">Belongs to the polyribonucleotide nucleotidyltransferase family.</text>
</comment>
<dbReference type="EMBL" id="FUYZ01000011">
    <property type="protein sequence ID" value="SKC06638.1"/>
    <property type="molecule type" value="Genomic_DNA"/>
</dbReference>
<dbReference type="InterPro" id="IPR012340">
    <property type="entry name" value="NA-bd_OB-fold"/>
</dbReference>
<dbReference type="RefSeq" id="WP_079667954.1">
    <property type="nucleotide sequence ID" value="NZ_FUYZ01000011.1"/>
</dbReference>
<keyword evidence="5 8" id="KW-0479">Metal-binding</keyword>
<proteinExistence type="inferred from homology"/>
<dbReference type="InterPro" id="IPR027408">
    <property type="entry name" value="PNPase/RNase_PH_dom_sf"/>
</dbReference>
<dbReference type="SUPFAM" id="SSF46915">
    <property type="entry name" value="Polynucleotide phosphorylase/guanosine pentaphosphate synthase (PNPase/GPSI), domain 3"/>
    <property type="match status" value="1"/>
</dbReference>
<evidence type="ECO:0000256" key="1">
    <source>
        <dbReference type="ARBA" id="ARBA00007404"/>
    </source>
</evidence>
<organism evidence="11 12">
    <name type="scientific">Soonwooa buanensis</name>
    <dbReference type="NCBI Taxonomy" id="619805"/>
    <lineage>
        <taxon>Bacteria</taxon>
        <taxon>Pseudomonadati</taxon>
        <taxon>Bacteroidota</taxon>
        <taxon>Flavobacteriia</taxon>
        <taxon>Flavobacteriales</taxon>
        <taxon>Weeksellaceae</taxon>
        <taxon>Chryseobacterium group</taxon>
        <taxon>Soonwooa</taxon>
    </lineage>
</organism>
<protein>
    <recommendedName>
        <fullName evidence="8">Polyribonucleotide nucleotidyltransferase</fullName>
        <ecNumber evidence="8">2.7.7.8</ecNumber>
    </recommendedName>
    <alternativeName>
        <fullName evidence="8">Polynucleotide phosphorylase</fullName>
        <shortName evidence="8">PNPase</shortName>
    </alternativeName>
</protein>
<evidence type="ECO:0000256" key="8">
    <source>
        <dbReference type="HAMAP-Rule" id="MF_01595"/>
    </source>
</evidence>
<dbReference type="InterPro" id="IPR012162">
    <property type="entry name" value="PNPase"/>
</dbReference>
<dbReference type="CDD" id="cd11363">
    <property type="entry name" value="RNase_PH_PNPase_1"/>
    <property type="match status" value="1"/>
</dbReference>
<dbReference type="GO" id="GO:0005829">
    <property type="term" value="C:cytosol"/>
    <property type="evidence" value="ECO:0007669"/>
    <property type="project" value="UniProtKB-ARBA"/>
</dbReference>
<dbReference type="GO" id="GO:0000287">
    <property type="term" value="F:magnesium ion binding"/>
    <property type="evidence" value="ECO:0007669"/>
    <property type="project" value="UniProtKB-UniRule"/>
</dbReference>
<evidence type="ECO:0000256" key="5">
    <source>
        <dbReference type="ARBA" id="ARBA00022723"/>
    </source>
</evidence>
<dbReference type="AlphaFoldDB" id="A0A1T5GDZ8"/>
<dbReference type="SMART" id="SM00316">
    <property type="entry name" value="S1"/>
    <property type="match status" value="1"/>
</dbReference>
<dbReference type="PANTHER" id="PTHR11252:SF0">
    <property type="entry name" value="POLYRIBONUCLEOTIDE NUCLEOTIDYLTRANSFERASE 1, MITOCHONDRIAL"/>
    <property type="match status" value="1"/>
</dbReference>
<dbReference type="InterPro" id="IPR004088">
    <property type="entry name" value="KH_dom_type_1"/>
</dbReference>
<dbReference type="EC" id="2.7.7.8" evidence="8"/>
<dbReference type="PROSITE" id="PS50126">
    <property type="entry name" value="S1"/>
    <property type="match status" value="1"/>
</dbReference>
<keyword evidence="6 8" id="KW-0460">Magnesium</keyword>
<dbReference type="PIRSF" id="PIRSF005499">
    <property type="entry name" value="PNPase"/>
    <property type="match status" value="1"/>
</dbReference>
<dbReference type="SMART" id="SM00322">
    <property type="entry name" value="KH"/>
    <property type="match status" value="1"/>
</dbReference>
<accession>A0A1T5GDZ8</accession>
<dbReference type="InterPro" id="IPR015847">
    <property type="entry name" value="ExoRNase_PH_dom2"/>
</dbReference>
<dbReference type="FunFam" id="3.30.230.70:FF:000001">
    <property type="entry name" value="Polyribonucleotide nucleotidyltransferase"/>
    <property type="match status" value="1"/>
</dbReference>
<dbReference type="STRING" id="619805.SAMN05660477_02770"/>
<dbReference type="NCBIfam" id="NF008805">
    <property type="entry name" value="PRK11824.1"/>
    <property type="match status" value="1"/>
</dbReference>
<dbReference type="InterPro" id="IPR015848">
    <property type="entry name" value="PNPase_PH_RNA-bd_bac/org-type"/>
</dbReference>
<dbReference type="Pfam" id="PF03726">
    <property type="entry name" value="PNPase"/>
    <property type="match status" value="1"/>
</dbReference>
<evidence type="ECO:0000259" key="10">
    <source>
        <dbReference type="PROSITE" id="PS50126"/>
    </source>
</evidence>
<dbReference type="Gene3D" id="3.30.1370.10">
    <property type="entry name" value="K Homology domain, type 1"/>
    <property type="match status" value="1"/>
</dbReference>
<keyword evidence="7 8" id="KW-0694">RNA-binding</keyword>
<dbReference type="SUPFAM" id="SSF54791">
    <property type="entry name" value="Eukaryotic type KH-domain (KH-domain type I)"/>
    <property type="match status" value="1"/>
</dbReference>
<evidence type="ECO:0000256" key="4">
    <source>
        <dbReference type="ARBA" id="ARBA00022695"/>
    </source>
</evidence>
<dbReference type="InterPro" id="IPR004087">
    <property type="entry name" value="KH_dom"/>
</dbReference>
<evidence type="ECO:0000313" key="11">
    <source>
        <dbReference type="EMBL" id="SKC06638.1"/>
    </source>
</evidence>
<dbReference type="CDD" id="cd11364">
    <property type="entry name" value="RNase_PH_PNPase_2"/>
    <property type="match status" value="1"/>
</dbReference>
<evidence type="ECO:0000256" key="7">
    <source>
        <dbReference type="ARBA" id="ARBA00022884"/>
    </source>
</evidence>
<sequence length="729" mass="80349">MSAPQAITELITLADGREITLETGKLAKQADGSVVVKLGGTMLLATVVANKEANPGVDFLPLTVDYREKFYAGGKIPGNFFRREARPSDQEILTMRLVDRVLRPLFPEDFHAEVQVMISLISYDGQTIPDDLAGLAASAAIAITDIPFNGPMSEVRVVKLDGKLAINPKYEDLANAELDIMVGATKSSIVMVEGEMKEISEQEMLEAIQFAHKEIINQIEAQERLAAKVAGSSPKREYSHETHDEEIREKVWKETYDKVYEVAKTPSAKEERGENFKAVLNDFLAQYTDEEELARVTPFVKVYYHDVEKEAMRQMILNEKVRLDGRDPQTIRPIWSEIDYLPGAHGSAIFTRGETQSLTAVTLGSVKDANMVDSVVTNHDEKFFLHYNFPPFSTGEARPLRGTSRREVGHGNLAQRALANMIPEENPYTIRVVSDILESNGSSSMATVCAGTLALMDAGVQIKKPVSGIAMGLITDEKSGKFTVLSDILGDEDHLGDMDFKVTGTADGITACQMDIKIQGLSMDIMEQALMQAKEGRLHILGKIKETIAVPNADVKPHAPKMVMMEIPKDFIGAVIGPGGKIIQQMQKDTDTVIAIEEIGEIGRIEISGVDREKINAAVAKINEITFVPVVGEVYKGKVVKVMDFGAFVAIAKGTEGLLHISEIEWKRLDKVPYAEGDEVEVKFMGYDDRKKMKLSRKVLLPRPPKPEQKPRTEGDAPKPEGDKPAEQA</sequence>
<dbReference type="OrthoDB" id="9804305at2"/>
<dbReference type="SUPFAM" id="SSF50249">
    <property type="entry name" value="Nucleic acid-binding proteins"/>
    <property type="match status" value="1"/>
</dbReference>
<name>A0A1T5GDZ8_9FLAO</name>
<dbReference type="Pfam" id="PF03725">
    <property type="entry name" value="RNase_PH_C"/>
    <property type="match status" value="2"/>
</dbReference>
<dbReference type="HAMAP" id="MF_01595">
    <property type="entry name" value="PNPase"/>
    <property type="match status" value="1"/>
</dbReference>
<dbReference type="Gene3D" id="2.40.50.140">
    <property type="entry name" value="Nucleic acid-binding proteins"/>
    <property type="match status" value="1"/>
</dbReference>
<dbReference type="PROSITE" id="PS50084">
    <property type="entry name" value="KH_TYPE_1"/>
    <property type="match status" value="1"/>
</dbReference>
<dbReference type="InterPro" id="IPR036612">
    <property type="entry name" value="KH_dom_type_1_sf"/>
</dbReference>
<dbReference type="FunFam" id="3.30.1370.10:FF:000001">
    <property type="entry name" value="Polyribonucleotide nucleotidyltransferase"/>
    <property type="match status" value="1"/>
</dbReference>
<dbReference type="GO" id="GO:0006396">
    <property type="term" value="P:RNA processing"/>
    <property type="evidence" value="ECO:0007669"/>
    <property type="project" value="InterPro"/>
</dbReference>
<keyword evidence="4 8" id="KW-0548">Nucleotidyltransferase</keyword>
<dbReference type="FunFam" id="3.30.230.70:FF:000002">
    <property type="entry name" value="Polyribonucleotide nucleotidyltransferase"/>
    <property type="match status" value="1"/>
</dbReference>
<dbReference type="InterPro" id="IPR020568">
    <property type="entry name" value="Ribosomal_Su5_D2-typ_SF"/>
</dbReference>
<comment type="subcellular location">
    <subcellularLocation>
        <location evidence="8">Cytoplasm</location>
    </subcellularLocation>
</comment>
<gene>
    <name evidence="8" type="primary">pnp</name>
    <name evidence="11" type="ORF">SAMN05660477_02770</name>
</gene>
<keyword evidence="12" id="KW-1185">Reference proteome</keyword>
<evidence type="ECO:0000313" key="12">
    <source>
        <dbReference type="Proteomes" id="UP000191112"/>
    </source>
</evidence>
<dbReference type="Pfam" id="PF00575">
    <property type="entry name" value="S1"/>
    <property type="match status" value="1"/>
</dbReference>
<evidence type="ECO:0000256" key="9">
    <source>
        <dbReference type="SAM" id="MobiDB-lite"/>
    </source>
</evidence>
<dbReference type="Pfam" id="PF01138">
    <property type="entry name" value="RNase_PH"/>
    <property type="match status" value="2"/>
</dbReference>
<feature type="domain" description="S1 motif" evidence="10">
    <location>
        <begin position="632"/>
        <end position="698"/>
    </location>
</feature>
<dbReference type="PANTHER" id="PTHR11252">
    <property type="entry name" value="POLYRIBONUCLEOTIDE NUCLEOTIDYLTRANSFERASE"/>
    <property type="match status" value="1"/>
</dbReference>
<dbReference type="GO" id="GO:0000175">
    <property type="term" value="F:3'-5'-RNA exonuclease activity"/>
    <property type="evidence" value="ECO:0007669"/>
    <property type="project" value="TreeGrafter"/>
</dbReference>
<dbReference type="CDD" id="cd02393">
    <property type="entry name" value="KH-I_PNPase"/>
    <property type="match status" value="1"/>
</dbReference>
<dbReference type="InterPro" id="IPR036345">
    <property type="entry name" value="ExoRNase_PH_dom2_sf"/>
</dbReference>
<comment type="catalytic activity">
    <reaction evidence="8">
        <text>RNA(n+1) + phosphate = RNA(n) + a ribonucleoside 5'-diphosphate</text>
        <dbReference type="Rhea" id="RHEA:22096"/>
        <dbReference type="Rhea" id="RHEA-COMP:14527"/>
        <dbReference type="Rhea" id="RHEA-COMP:17342"/>
        <dbReference type="ChEBI" id="CHEBI:43474"/>
        <dbReference type="ChEBI" id="CHEBI:57930"/>
        <dbReference type="ChEBI" id="CHEBI:140395"/>
        <dbReference type="EC" id="2.7.7.8"/>
    </reaction>
</comment>
<feature type="binding site" evidence="8">
    <location>
        <position position="493"/>
    </location>
    <ligand>
        <name>Mg(2+)</name>
        <dbReference type="ChEBI" id="CHEBI:18420"/>
    </ligand>
</feature>
<comment type="function">
    <text evidence="8">Involved in mRNA degradation. Catalyzes the phosphorolysis of single-stranded polyribonucleotides processively in the 3'- to 5'-direction.</text>
</comment>
<dbReference type="InterPro" id="IPR036456">
    <property type="entry name" value="PNPase_PH_RNA-bd_sf"/>
</dbReference>
<dbReference type="Pfam" id="PF00013">
    <property type="entry name" value="KH_1"/>
    <property type="match status" value="1"/>
</dbReference>
<evidence type="ECO:0000256" key="2">
    <source>
        <dbReference type="ARBA" id="ARBA00022490"/>
    </source>
</evidence>
<dbReference type="Gene3D" id="3.30.230.70">
    <property type="entry name" value="GHMP Kinase, N-terminal domain"/>
    <property type="match status" value="2"/>
</dbReference>
<dbReference type="SUPFAM" id="SSF55666">
    <property type="entry name" value="Ribonuclease PH domain 2-like"/>
    <property type="match status" value="2"/>
</dbReference>
<dbReference type="InterPro" id="IPR003029">
    <property type="entry name" value="S1_domain"/>
</dbReference>
<comment type="cofactor">
    <cofactor evidence="8">
        <name>Mg(2+)</name>
        <dbReference type="ChEBI" id="CHEBI:18420"/>
    </cofactor>
</comment>
<keyword evidence="3 8" id="KW-0808">Transferase</keyword>
<reference evidence="11 12" key="1">
    <citation type="submission" date="2017-02" db="EMBL/GenBank/DDBJ databases">
        <authorList>
            <person name="Peterson S.W."/>
        </authorList>
    </citation>
    <scope>NUCLEOTIDE SEQUENCE [LARGE SCALE GENOMIC DNA]</scope>
    <source>
        <strain evidence="11 12">DSM 22323</strain>
    </source>
</reference>
<dbReference type="InterPro" id="IPR001247">
    <property type="entry name" value="ExoRNase_PH_dom1"/>
</dbReference>
<feature type="binding site" evidence="8">
    <location>
        <position position="499"/>
    </location>
    <ligand>
        <name>Mg(2+)</name>
        <dbReference type="ChEBI" id="CHEBI:18420"/>
    </ligand>
</feature>
<dbReference type="GO" id="GO:0006402">
    <property type="term" value="P:mRNA catabolic process"/>
    <property type="evidence" value="ECO:0007669"/>
    <property type="project" value="UniProtKB-UniRule"/>
</dbReference>
<dbReference type="Proteomes" id="UP000191112">
    <property type="component" value="Unassembled WGS sequence"/>
</dbReference>
<dbReference type="SUPFAM" id="SSF54211">
    <property type="entry name" value="Ribosomal protein S5 domain 2-like"/>
    <property type="match status" value="2"/>
</dbReference>